<dbReference type="AlphaFoldDB" id="Q2T2L0"/>
<dbReference type="Proteomes" id="UP000001930">
    <property type="component" value="Chromosome I"/>
</dbReference>
<gene>
    <name evidence="2" type="ordered locus">BTH_I0065</name>
</gene>
<sequence length="274" mass="29779">MARRVASARPNRAAAMAIAWRRQPSAGSRTHPCGKLAGDERAAFPSAASSRSDTLHVTIDAIRLQSEVRPHRRRPPTLYPNHEDHSMRIIRAWLALTFVASIACLLFAAPAAHAAPAGKTLTFDGVAFFQRDAAGNRLEYTPKGEDDLSTWQTMITLVRYPEATTPDGLASITDSVLRLYKQNGALILKVDAVPAAHGKPAEYFISVAFPTRDFIEAVFTRVALVDGAGAAAIYSHREYGRAVGNEVSAWIEKNGPAKERALKQWNPLPTVGGK</sequence>
<evidence type="ECO:0000313" key="2">
    <source>
        <dbReference type="EMBL" id="ABC38719.1"/>
    </source>
</evidence>
<protein>
    <submittedName>
        <fullName evidence="2">Uncharacterized protein</fullName>
    </submittedName>
</protein>
<reference evidence="2 3" key="1">
    <citation type="journal article" date="2005" name="BMC Genomics">
        <title>Bacterial genome adaptation to niches: divergence of the potential virulence genes in three Burkholderia species of different survival strategies.</title>
        <authorList>
            <person name="Kim H.S."/>
            <person name="Schell M.A."/>
            <person name="Yu Y."/>
            <person name="Ulrich R.L."/>
            <person name="Sarria S.H."/>
            <person name="Nierman W.C."/>
            <person name="DeShazer D."/>
        </authorList>
    </citation>
    <scope>NUCLEOTIDE SEQUENCE [LARGE SCALE GENOMIC DNA]</scope>
    <source>
        <strain evidence="3">ATCC 700388 / DSM 13276 / CCUG 48851 / CIP 106301 / E264</strain>
    </source>
</reference>
<feature type="transmembrane region" description="Helical" evidence="1">
    <location>
        <begin position="92"/>
        <end position="112"/>
    </location>
</feature>
<keyword evidence="1" id="KW-0812">Transmembrane</keyword>
<dbReference type="HOGENOM" id="CLU_088514_0_0_4"/>
<dbReference type="KEGG" id="bte:BTH_I0065"/>
<accession>Q2T2L0</accession>
<keyword evidence="3" id="KW-1185">Reference proteome</keyword>
<keyword evidence="1" id="KW-0472">Membrane</keyword>
<name>Q2T2L0_BURTA</name>
<proteinExistence type="predicted"/>
<keyword evidence="1" id="KW-1133">Transmembrane helix</keyword>
<evidence type="ECO:0000256" key="1">
    <source>
        <dbReference type="SAM" id="Phobius"/>
    </source>
</evidence>
<evidence type="ECO:0000313" key="3">
    <source>
        <dbReference type="Proteomes" id="UP000001930"/>
    </source>
</evidence>
<organism evidence="2 3">
    <name type="scientific">Burkholderia thailandensis (strain ATCC 700388 / DSM 13276 / CCUG 48851 / CIP 106301 / E264)</name>
    <dbReference type="NCBI Taxonomy" id="271848"/>
    <lineage>
        <taxon>Bacteria</taxon>
        <taxon>Pseudomonadati</taxon>
        <taxon>Pseudomonadota</taxon>
        <taxon>Betaproteobacteria</taxon>
        <taxon>Burkholderiales</taxon>
        <taxon>Burkholderiaceae</taxon>
        <taxon>Burkholderia</taxon>
        <taxon>pseudomallei group</taxon>
    </lineage>
</organism>
<dbReference type="EMBL" id="CP000086">
    <property type="protein sequence ID" value="ABC38719.1"/>
    <property type="molecule type" value="Genomic_DNA"/>
</dbReference>